<feature type="transmembrane region" description="Helical" evidence="2">
    <location>
        <begin position="124"/>
        <end position="144"/>
    </location>
</feature>
<keyword evidence="2" id="KW-0472">Membrane</keyword>
<protein>
    <recommendedName>
        <fullName evidence="3">DUF913 domain-containing protein</fullName>
    </recommendedName>
</protein>
<keyword evidence="5" id="KW-1185">Reference proteome</keyword>
<evidence type="ECO:0000256" key="1">
    <source>
        <dbReference type="SAM" id="MobiDB-lite"/>
    </source>
</evidence>
<evidence type="ECO:0000313" key="4">
    <source>
        <dbReference type="EMBL" id="KAJ4960038.1"/>
    </source>
</evidence>
<feature type="transmembrane region" description="Helical" evidence="2">
    <location>
        <begin position="98"/>
        <end position="118"/>
    </location>
</feature>
<sequence>MEVMKRIKAFIASFSATRLFFFFKQPTPSPPRQSLPASPVADIDLEMMSLEETRSSHYSSTPVEVVDWGKTILEFCLMTSIALLPLSFQSHLHFSSSFYVFYILILLAFASSLTGILFRMNFPTAAAVLELIAIIFVVLAFFMAMEMTINPPEKVSKKHGEDSQCSKKGKEVVPSTSNDVDNMLPLYSDALVAYHRRFLMKALLRAISLGTYAPGSTARIYGSEESLLPHCLCIIFRKAKDFGGGVFSLAATVMSDLIHKDPTCFPVLDAADLPSAFLDAIMGGILSSAEAVSCIPHCLDALCLNNNGLQTVKDRNALWCFVRIFTSRTYLRALTGDTPGSLSSGLDELLHHASSLRVPGVDMLIEILNIIVRIESRVEVHSSSTDSICSSTAVPMETDAEEKNLLSSDDGESSKMECAEHTTEPSSDGSFMNVESFLPDCISNVSRLLETILQNADTSWIFIEKKGIEAVLQLFTLPLMPLSISVGQSISIAFKNFSPQHSVALARARS</sequence>
<dbReference type="EMBL" id="JAMYWD010000009">
    <property type="protein sequence ID" value="KAJ4960038.1"/>
    <property type="molecule type" value="Genomic_DNA"/>
</dbReference>
<dbReference type="GO" id="GO:0036435">
    <property type="term" value="F:K48-linked polyubiquitin modification-dependent protein binding"/>
    <property type="evidence" value="ECO:0007669"/>
    <property type="project" value="TreeGrafter"/>
</dbReference>
<keyword evidence="2" id="KW-0812">Transmembrane</keyword>
<dbReference type="GO" id="GO:0005634">
    <property type="term" value="C:nucleus"/>
    <property type="evidence" value="ECO:0007669"/>
    <property type="project" value="TreeGrafter"/>
</dbReference>
<evidence type="ECO:0000256" key="2">
    <source>
        <dbReference type="SAM" id="Phobius"/>
    </source>
</evidence>
<proteinExistence type="predicted"/>
<comment type="caution">
    <text evidence="4">The sequence shown here is derived from an EMBL/GenBank/DDBJ whole genome shotgun (WGS) entry which is preliminary data.</text>
</comment>
<dbReference type="PANTHER" id="PTHR46340:SF1">
    <property type="entry name" value="UBX DOMAIN-CONTAINING PROTEIN 1"/>
    <property type="match status" value="1"/>
</dbReference>
<dbReference type="Proteomes" id="UP001141806">
    <property type="component" value="Unassembled WGS sequence"/>
</dbReference>
<reference evidence="4" key="1">
    <citation type="journal article" date="2023" name="Plant J.">
        <title>The genome of the king protea, Protea cynaroides.</title>
        <authorList>
            <person name="Chang J."/>
            <person name="Duong T.A."/>
            <person name="Schoeman C."/>
            <person name="Ma X."/>
            <person name="Roodt D."/>
            <person name="Barker N."/>
            <person name="Li Z."/>
            <person name="Van de Peer Y."/>
            <person name="Mizrachi E."/>
        </authorList>
    </citation>
    <scope>NUCLEOTIDE SEQUENCE</scope>
    <source>
        <tissue evidence="4">Young leaves</tissue>
    </source>
</reference>
<evidence type="ECO:0000313" key="5">
    <source>
        <dbReference type="Proteomes" id="UP001141806"/>
    </source>
</evidence>
<feature type="region of interest" description="Disordered" evidence="1">
    <location>
        <begin position="155"/>
        <end position="174"/>
    </location>
</feature>
<feature type="transmembrane region" description="Helical" evidence="2">
    <location>
        <begin position="68"/>
        <end position="86"/>
    </location>
</feature>
<feature type="compositionally biased region" description="Basic and acidic residues" evidence="1">
    <location>
        <begin position="155"/>
        <end position="171"/>
    </location>
</feature>
<dbReference type="AlphaFoldDB" id="A0A9Q0H852"/>
<dbReference type="GO" id="GO:0005737">
    <property type="term" value="C:cytoplasm"/>
    <property type="evidence" value="ECO:0007669"/>
    <property type="project" value="TreeGrafter"/>
</dbReference>
<dbReference type="GO" id="GO:1903094">
    <property type="term" value="P:negative regulation of protein K48-linked deubiquitination"/>
    <property type="evidence" value="ECO:0007669"/>
    <property type="project" value="TreeGrafter"/>
</dbReference>
<organism evidence="4 5">
    <name type="scientific">Protea cynaroides</name>
    <dbReference type="NCBI Taxonomy" id="273540"/>
    <lineage>
        <taxon>Eukaryota</taxon>
        <taxon>Viridiplantae</taxon>
        <taxon>Streptophyta</taxon>
        <taxon>Embryophyta</taxon>
        <taxon>Tracheophyta</taxon>
        <taxon>Spermatophyta</taxon>
        <taxon>Magnoliopsida</taxon>
        <taxon>Proteales</taxon>
        <taxon>Proteaceae</taxon>
        <taxon>Protea</taxon>
    </lineage>
</organism>
<feature type="compositionally biased region" description="Basic and acidic residues" evidence="1">
    <location>
        <begin position="412"/>
        <end position="423"/>
    </location>
</feature>
<dbReference type="PANTHER" id="PTHR46340">
    <property type="entry name" value="UBX DOMAIN-CONTAINING PROTEIN 1"/>
    <property type="match status" value="1"/>
</dbReference>
<keyword evidence="2" id="KW-1133">Transmembrane helix</keyword>
<gene>
    <name evidence="4" type="ORF">NE237_019948</name>
</gene>
<dbReference type="GO" id="GO:0032435">
    <property type="term" value="P:negative regulation of proteasomal ubiquitin-dependent protein catabolic process"/>
    <property type="evidence" value="ECO:0007669"/>
    <property type="project" value="TreeGrafter"/>
</dbReference>
<feature type="region of interest" description="Disordered" evidence="1">
    <location>
        <begin position="388"/>
        <end position="427"/>
    </location>
</feature>
<dbReference type="GO" id="GO:0031397">
    <property type="term" value="P:negative regulation of protein ubiquitination"/>
    <property type="evidence" value="ECO:0007669"/>
    <property type="project" value="TreeGrafter"/>
</dbReference>
<dbReference type="InterPro" id="IPR010314">
    <property type="entry name" value="E3_Ub_ligase_DUF913"/>
</dbReference>
<name>A0A9Q0H852_9MAGN</name>
<feature type="domain" description="DUF913" evidence="3">
    <location>
        <begin position="168"/>
        <end position="482"/>
    </location>
</feature>
<evidence type="ECO:0000259" key="3">
    <source>
        <dbReference type="Pfam" id="PF06025"/>
    </source>
</evidence>
<dbReference type="OrthoDB" id="1734078at2759"/>
<dbReference type="Pfam" id="PF06025">
    <property type="entry name" value="DUF913"/>
    <property type="match status" value="1"/>
</dbReference>
<accession>A0A9Q0H852</accession>